<evidence type="ECO:0000259" key="1">
    <source>
        <dbReference type="Pfam" id="PF02579"/>
    </source>
</evidence>
<dbReference type="AlphaFoldDB" id="A0A1T4KI57"/>
<name>A0A1T4KI57_9FIRM</name>
<dbReference type="Proteomes" id="UP000189857">
    <property type="component" value="Unassembled WGS sequence"/>
</dbReference>
<dbReference type="PANTHER" id="PTHR33937">
    <property type="entry name" value="IRON-MOLYBDENUM PROTEIN-RELATED-RELATED"/>
    <property type="match status" value="1"/>
</dbReference>
<proteinExistence type="predicted"/>
<dbReference type="Gene3D" id="3.30.420.130">
    <property type="entry name" value="Dinitrogenase iron-molybdenum cofactor biosynthesis domain"/>
    <property type="match status" value="1"/>
</dbReference>
<evidence type="ECO:0000313" key="3">
    <source>
        <dbReference type="Proteomes" id="UP000189857"/>
    </source>
</evidence>
<dbReference type="PANTHER" id="PTHR33937:SF2">
    <property type="entry name" value="DINITROGENASE IRON-MOLYBDENUM COFACTOR BIOSYNTHESIS DOMAIN-CONTAINING PROTEIN"/>
    <property type="match status" value="1"/>
</dbReference>
<dbReference type="InterPro" id="IPR003731">
    <property type="entry name" value="Di-Nase_FeMo-co_biosynth"/>
</dbReference>
<dbReference type="EMBL" id="FUXA01000004">
    <property type="protein sequence ID" value="SJZ42081.1"/>
    <property type="molecule type" value="Genomic_DNA"/>
</dbReference>
<accession>A0A1T4KI57</accession>
<dbReference type="RefSeq" id="WP_078786075.1">
    <property type="nucleotide sequence ID" value="NZ_CACZYW010000003.1"/>
</dbReference>
<gene>
    <name evidence="2" type="ORF">SAMN02745110_00393</name>
</gene>
<organism evidence="2 3">
    <name type="scientific">Eubacterium ruminantium</name>
    <dbReference type="NCBI Taxonomy" id="42322"/>
    <lineage>
        <taxon>Bacteria</taxon>
        <taxon>Bacillati</taxon>
        <taxon>Bacillota</taxon>
        <taxon>Clostridia</taxon>
        <taxon>Eubacteriales</taxon>
        <taxon>Eubacteriaceae</taxon>
        <taxon>Eubacterium</taxon>
    </lineage>
</organism>
<dbReference type="InterPro" id="IPR051840">
    <property type="entry name" value="NifX/NifY_domain"/>
</dbReference>
<sequence>MAYKIAVGTSDGVNVDLKFGEVTSFTIYEVDGLEYKKIEDRTTQASEKEQVEGNAANCNAEGCKSDGCSGNGHRCGGGAAVEERVTLIDDCRCVVCKKVGFQAQKQFERKTISVFDIECSVAEALEKISAYFNKIDNNVSLRRKV</sequence>
<dbReference type="OrthoDB" id="280278at2"/>
<evidence type="ECO:0000313" key="2">
    <source>
        <dbReference type="EMBL" id="SJZ42081.1"/>
    </source>
</evidence>
<protein>
    <submittedName>
        <fullName evidence="2">Dinitrogenase iron-molybdenum cofactor</fullName>
    </submittedName>
</protein>
<keyword evidence="3" id="KW-1185">Reference proteome</keyword>
<dbReference type="InterPro" id="IPR036105">
    <property type="entry name" value="DiNase_FeMo-co_biosyn_sf"/>
</dbReference>
<feature type="domain" description="Dinitrogenase iron-molybdenum cofactor biosynthesis" evidence="1">
    <location>
        <begin position="12"/>
        <end position="129"/>
    </location>
</feature>
<reference evidence="2 3" key="1">
    <citation type="submission" date="2017-02" db="EMBL/GenBank/DDBJ databases">
        <authorList>
            <person name="Peterson S.W."/>
        </authorList>
    </citation>
    <scope>NUCLEOTIDE SEQUENCE [LARGE SCALE GENOMIC DNA]</scope>
    <source>
        <strain evidence="2 3">ATCC 17233</strain>
    </source>
</reference>
<dbReference type="Pfam" id="PF02579">
    <property type="entry name" value="Nitro_FeMo-Co"/>
    <property type="match status" value="1"/>
</dbReference>
<dbReference type="SUPFAM" id="SSF53146">
    <property type="entry name" value="Nitrogenase accessory factor-like"/>
    <property type="match status" value="1"/>
</dbReference>